<gene>
    <name evidence="2" type="ORF">P280DRAFT_516720</name>
</gene>
<proteinExistence type="predicted"/>
<dbReference type="EMBL" id="MU006782">
    <property type="protein sequence ID" value="KAF2641700.1"/>
    <property type="molecule type" value="Genomic_DNA"/>
</dbReference>
<dbReference type="Proteomes" id="UP000799753">
    <property type="component" value="Unassembled WGS sequence"/>
</dbReference>
<protein>
    <submittedName>
        <fullName evidence="2">Uncharacterized protein</fullName>
    </submittedName>
</protein>
<accession>A0A6A6S2C6</accession>
<feature type="compositionally biased region" description="Polar residues" evidence="1">
    <location>
        <begin position="108"/>
        <end position="118"/>
    </location>
</feature>
<dbReference type="OrthoDB" id="5403747at2759"/>
<evidence type="ECO:0000256" key="1">
    <source>
        <dbReference type="SAM" id="MobiDB-lite"/>
    </source>
</evidence>
<evidence type="ECO:0000313" key="2">
    <source>
        <dbReference type="EMBL" id="KAF2641700.1"/>
    </source>
</evidence>
<sequence>MSAKETFSAKEMQNLALAWQCMETEPKINMDKFAELAGYGSRASASVTFGNLKRKLKALADGNNFARTPVSTPKKSATSATTKTPRSGKRGPTAADNESPAKKKKGGNATSQKQTQHQSGDEYDGDHGKEGEELGGIRVKAEPDTKFLRGISEYGYDDNGSGAL</sequence>
<keyword evidence="3" id="KW-1185">Reference proteome</keyword>
<feature type="compositionally biased region" description="Low complexity" evidence="1">
    <location>
        <begin position="71"/>
        <end position="85"/>
    </location>
</feature>
<reference evidence="2" key="1">
    <citation type="journal article" date="2020" name="Stud. Mycol.">
        <title>101 Dothideomycetes genomes: a test case for predicting lifestyles and emergence of pathogens.</title>
        <authorList>
            <person name="Haridas S."/>
            <person name="Albert R."/>
            <person name="Binder M."/>
            <person name="Bloem J."/>
            <person name="Labutti K."/>
            <person name="Salamov A."/>
            <person name="Andreopoulos B."/>
            <person name="Baker S."/>
            <person name="Barry K."/>
            <person name="Bills G."/>
            <person name="Bluhm B."/>
            <person name="Cannon C."/>
            <person name="Castanera R."/>
            <person name="Culley D."/>
            <person name="Daum C."/>
            <person name="Ezra D."/>
            <person name="Gonzalez J."/>
            <person name="Henrissat B."/>
            <person name="Kuo A."/>
            <person name="Liang C."/>
            <person name="Lipzen A."/>
            <person name="Lutzoni F."/>
            <person name="Magnuson J."/>
            <person name="Mondo S."/>
            <person name="Nolan M."/>
            <person name="Ohm R."/>
            <person name="Pangilinan J."/>
            <person name="Park H.-J."/>
            <person name="Ramirez L."/>
            <person name="Alfaro M."/>
            <person name="Sun H."/>
            <person name="Tritt A."/>
            <person name="Yoshinaga Y."/>
            <person name="Zwiers L.-H."/>
            <person name="Turgeon B."/>
            <person name="Goodwin S."/>
            <person name="Spatafora J."/>
            <person name="Crous P."/>
            <person name="Grigoriev I."/>
        </authorList>
    </citation>
    <scope>NUCLEOTIDE SEQUENCE</scope>
    <source>
        <strain evidence="2">CBS 473.64</strain>
    </source>
</reference>
<organism evidence="2 3">
    <name type="scientific">Massarina eburnea CBS 473.64</name>
    <dbReference type="NCBI Taxonomy" id="1395130"/>
    <lineage>
        <taxon>Eukaryota</taxon>
        <taxon>Fungi</taxon>
        <taxon>Dikarya</taxon>
        <taxon>Ascomycota</taxon>
        <taxon>Pezizomycotina</taxon>
        <taxon>Dothideomycetes</taxon>
        <taxon>Pleosporomycetidae</taxon>
        <taxon>Pleosporales</taxon>
        <taxon>Massarineae</taxon>
        <taxon>Massarinaceae</taxon>
        <taxon>Massarina</taxon>
    </lineage>
</organism>
<name>A0A6A6S2C6_9PLEO</name>
<evidence type="ECO:0000313" key="3">
    <source>
        <dbReference type="Proteomes" id="UP000799753"/>
    </source>
</evidence>
<feature type="region of interest" description="Disordered" evidence="1">
    <location>
        <begin position="60"/>
        <end position="164"/>
    </location>
</feature>
<dbReference type="AlphaFoldDB" id="A0A6A6S2C6"/>